<sequence>MAISLLEAIKNGDQDAAKRILIQKLYSNIDRQSSRKDGTPLFWCCCRGYMELARLILLHGADVNRRTAWGASPLHAGADHNQPDVIKLLVDFGANVNLQTTNGDTACHLAAYRGYKECVYRLVQLGADVNVRNQKHQTAVQEAYSRGHYDIYSYLLRCQTLVTKPSLSSTAEQRNFVPVGKPLIPKQILSENNRRESSRSTDSTTSEMSSFSLPSRASLDYSLLSEYETKSNRPILCDGRINKGVVGVLRLNYFGLDSQFSSDRSPVSSLGASSLNDLSSVNSKSTTVPPRTLMSFNNI</sequence>
<dbReference type="PROSITE" id="PS50297">
    <property type="entry name" value="ANK_REP_REGION"/>
    <property type="match status" value="2"/>
</dbReference>
<comment type="caution">
    <text evidence="3">The sequence shown here is derived from an EMBL/GenBank/DDBJ whole genome shotgun (WGS) entry which is preliminary data.</text>
</comment>
<dbReference type="AlphaFoldDB" id="A0A9D4JP28"/>
<gene>
    <name evidence="3" type="ORF">DPMN_120950</name>
</gene>
<evidence type="ECO:0000313" key="4">
    <source>
        <dbReference type="Proteomes" id="UP000828390"/>
    </source>
</evidence>
<feature type="repeat" description="ANK" evidence="1">
    <location>
        <begin position="36"/>
        <end position="68"/>
    </location>
</feature>
<feature type="region of interest" description="Disordered" evidence="2">
    <location>
        <begin position="187"/>
        <end position="211"/>
    </location>
</feature>
<dbReference type="PANTHER" id="PTHR22677">
    <property type="entry name" value="ANKYRIN REPEAT DOMAIN-CONTAINING PROTEIN 60"/>
    <property type="match status" value="1"/>
</dbReference>
<dbReference type="Gene3D" id="1.25.40.20">
    <property type="entry name" value="Ankyrin repeat-containing domain"/>
    <property type="match status" value="1"/>
</dbReference>
<reference evidence="3" key="1">
    <citation type="journal article" date="2019" name="bioRxiv">
        <title>The Genome of the Zebra Mussel, Dreissena polymorpha: A Resource for Invasive Species Research.</title>
        <authorList>
            <person name="McCartney M.A."/>
            <person name="Auch B."/>
            <person name="Kono T."/>
            <person name="Mallez S."/>
            <person name="Zhang Y."/>
            <person name="Obille A."/>
            <person name="Becker A."/>
            <person name="Abrahante J.E."/>
            <person name="Garbe J."/>
            <person name="Badalamenti J.P."/>
            <person name="Herman A."/>
            <person name="Mangelson H."/>
            <person name="Liachko I."/>
            <person name="Sullivan S."/>
            <person name="Sone E.D."/>
            <person name="Koren S."/>
            <person name="Silverstein K.A.T."/>
            <person name="Beckman K.B."/>
            <person name="Gohl D.M."/>
        </authorList>
    </citation>
    <scope>NUCLEOTIDE SEQUENCE</scope>
    <source>
        <strain evidence="3">Duluth1</strain>
        <tissue evidence="3">Whole animal</tissue>
    </source>
</reference>
<dbReference type="Pfam" id="PF00023">
    <property type="entry name" value="Ank"/>
    <property type="match status" value="1"/>
</dbReference>
<feature type="repeat" description="ANK" evidence="1">
    <location>
        <begin position="102"/>
        <end position="134"/>
    </location>
</feature>
<reference evidence="3" key="2">
    <citation type="submission" date="2020-11" db="EMBL/GenBank/DDBJ databases">
        <authorList>
            <person name="McCartney M.A."/>
            <person name="Auch B."/>
            <person name="Kono T."/>
            <person name="Mallez S."/>
            <person name="Becker A."/>
            <person name="Gohl D.M."/>
            <person name="Silverstein K.A.T."/>
            <person name="Koren S."/>
            <person name="Bechman K.B."/>
            <person name="Herman A."/>
            <person name="Abrahante J.E."/>
            <person name="Garbe J."/>
        </authorList>
    </citation>
    <scope>NUCLEOTIDE SEQUENCE</scope>
    <source>
        <strain evidence="3">Duluth1</strain>
        <tissue evidence="3">Whole animal</tissue>
    </source>
</reference>
<protein>
    <submittedName>
        <fullName evidence="3">Uncharacterized protein</fullName>
    </submittedName>
</protein>
<keyword evidence="1" id="KW-0040">ANK repeat</keyword>
<accession>A0A9D4JP28</accession>
<evidence type="ECO:0000256" key="2">
    <source>
        <dbReference type="SAM" id="MobiDB-lite"/>
    </source>
</evidence>
<dbReference type="EMBL" id="JAIWYP010000005">
    <property type="protein sequence ID" value="KAH3819216.1"/>
    <property type="molecule type" value="Genomic_DNA"/>
</dbReference>
<dbReference type="InterPro" id="IPR039323">
    <property type="entry name" value="ANKRD_45/46/60"/>
</dbReference>
<dbReference type="SMART" id="SM00248">
    <property type="entry name" value="ANK"/>
    <property type="match status" value="4"/>
</dbReference>
<dbReference type="InterPro" id="IPR036770">
    <property type="entry name" value="Ankyrin_rpt-contain_sf"/>
</dbReference>
<organism evidence="3 4">
    <name type="scientific">Dreissena polymorpha</name>
    <name type="common">Zebra mussel</name>
    <name type="synonym">Mytilus polymorpha</name>
    <dbReference type="NCBI Taxonomy" id="45954"/>
    <lineage>
        <taxon>Eukaryota</taxon>
        <taxon>Metazoa</taxon>
        <taxon>Spiralia</taxon>
        <taxon>Lophotrochozoa</taxon>
        <taxon>Mollusca</taxon>
        <taxon>Bivalvia</taxon>
        <taxon>Autobranchia</taxon>
        <taxon>Heteroconchia</taxon>
        <taxon>Euheterodonta</taxon>
        <taxon>Imparidentia</taxon>
        <taxon>Neoheterodontei</taxon>
        <taxon>Myida</taxon>
        <taxon>Dreissenoidea</taxon>
        <taxon>Dreissenidae</taxon>
        <taxon>Dreissena</taxon>
    </lineage>
</organism>
<dbReference type="SUPFAM" id="SSF48403">
    <property type="entry name" value="Ankyrin repeat"/>
    <property type="match status" value="1"/>
</dbReference>
<dbReference type="Proteomes" id="UP000828390">
    <property type="component" value="Unassembled WGS sequence"/>
</dbReference>
<evidence type="ECO:0000313" key="3">
    <source>
        <dbReference type="EMBL" id="KAH3819216.1"/>
    </source>
</evidence>
<dbReference type="InterPro" id="IPR002110">
    <property type="entry name" value="Ankyrin_rpt"/>
</dbReference>
<proteinExistence type="predicted"/>
<evidence type="ECO:0000256" key="1">
    <source>
        <dbReference type="PROSITE-ProRule" id="PRU00023"/>
    </source>
</evidence>
<feature type="repeat" description="ANK" evidence="1">
    <location>
        <begin position="69"/>
        <end position="101"/>
    </location>
</feature>
<dbReference type="Pfam" id="PF12796">
    <property type="entry name" value="Ank_2"/>
    <property type="match status" value="1"/>
</dbReference>
<keyword evidence="4" id="KW-1185">Reference proteome</keyword>
<feature type="compositionally biased region" description="Low complexity" evidence="2">
    <location>
        <begin position="200"/>
        <end position="211"/>
    </location>
</feature>
<name>A0A9D4JP28_DREPO</name>
<dbReference type="PROSITE" id="PS50088">
    <property type="entry name" value="ANK_REPEAT"/>
    <property type="match status" value="3"/>
</dbReference>
<dbReference type="PANTHER" id="PTHR22677:SF4">
    <property type="entry name" value="USHER SYNDROME TYPE-1G PROTEIN-LIKE PROTEIN"/>
    <property type="match status" value="1"/>
</dbReference>